<dbReference type="AlphaFoldDB" id="A0A0D7X647"/>
<dbReference type="Proteomes" id="UP000032534">
    <property type="component" value="Unassembled WGS sequence"/>
</dbReference>
<dbReference type="PIRSF" id="PIRSF034852">
    <property type="entry name" value="UCP034852"/>
    <property type="match status" value="1"/>
</dbReference>
<reference evidence="2 3" key="1">
    <citation type="submission" date="2014-11" db="EMBL/GenBank/DDBJ databases">
        <title>Draft Genome Sequences of Paenibacillus polymyxa NRRL B-30509 and Paenibacillus terrae NRRL B-30644, Strains from a Poultry Environment that Produce Tridecaptin A and Paenicidins.</title>
        <authorList>
            <person name="van Belkum M.J."/>
            <person name="Lohans C.T."/>
            <person name="Vederas J.C."/>
        </authorList>
    </citation>
    <scope>NUCLEOTIDE SEQUENCE [LARGE SCALE GENOMIC DNA]</scope>
    <source>
        <strain evidence="2 3">NRRL B-30644</strain>
    </source>
</reference>
<comment type="similarity">
    <text evidence="1">Belongs to the HesB/IscA family.</text>
</comment>
<dbReference type="RefSeq" id="WP_014281172.1">
    <property type="nucleotide sequence ID" value="NZ_JTHP01000004.1"/>
</dbReference>
<evidence type="ECO:0008006" key="4">
    <source>
        <dbReference type="Google" id="ProtNLM"/>
    </source>
</evidence>
<dbReference type="InterPro" id="IPR008326">
    <property type="entry name" value="PdhI-like"/>
</dbReference>
<dbReference type="EMBL" id="JTHP01000004">
    <property type="protein sequence ID" value="KJD46861.1"/>
    <property type="molecule type" value="Genomic_DNA"/>
</dbReference>
<organism evidence="2 3">
    <name type="scientific">Paenibacillus terrae</name>
    <dbReference type="NCBI Taxonomy" id="159743"/>
    <lineage>
        <taxon>Bacteria</taxon>
        <taxon>Bacillati</taxon>
        <taxon>Bacillota</taxon>
        <taxon>Bacilli</taxon>
        <taxon>Bacillales</taxon>
        <taxon>Paenibacillaceae</taxon>
        <taxon>Paenibacillus</taxon>
    </lineage>
</organism>
<dbReference type="SUPFAM" id="SSF89360">
    <property type="entry name" value="HesB-like domain"/>
    <property type="match status" value="1"/>
</dbReference>
<protein>
    <recommendedName>
        <fullName evidence="4">HesB/YadR/YfhF-family protein</fullName>
    </recommendedName>
</protein>
<proteinExistence type="inferred from homology"/>
<dbReference type="InterPro" id="IPR035903">
    <property type="entry name" value="HesB-like_dom_sf"/>
</dbReference>
<evidence type="ECO:0000313" key="3">
    <source>
        <dbReference type="Proteomes" id="UP000032534"/>
    </source>
</evidence>
<name>A0A0D7X647_9BACL</name>
<evidence type="ECO:0000256" key="1">
    <source>
        <dbReference type="ARBA" id="ARBA00006718"/>
    </source>
</evidence>
<sequence length="100" mass="11532">MSIQVTEPAAQWYIKELGLNRGDTIRFFARYSSGGGLHPGFSLGIAVEPPQHPVLQHEAAGITFYMEDQDYWYLKGHHLEVKYLEEHDDIIYTYAEEEQS</sequence>
<keyword evidence="3" id="KW-1185">Reference proteome</keyword>
<dbReference type="OrthoDB" id="1645729at2"/>
<dbReference type="PATRIC" id="fig|159743.3.peg.730"/>
<gene>
    <name evidence="2" type="ORF">QD47_03375</name>
</gene>
<evidence type="ECO:0000313" key="2">
    <source>
        <dbReference type="EMBL" id="KJD46861.1"/>
    </source>
</evidence>
<dbReference type="OMA" id="QWYIKEL"/>
<accession>A0A0D7X647</accession>
<comment type="caution">
    <text evidence="2">The sequence shown here is derived from an EMBL/GenBank/DDBJ whole genome shotgun (WGS) entry which is preliminary data.</text>
</comment>